<dbReference type="OrthoDB" id="4069549at2759"/>
<name>A0A1G4JYU2_9SACH</name>
<dbReference type="Proteomes" id="UP000191024">
    <property type="component" value="Chromosome F"/>
</dbReference>
<proteinExistence type="predicted"/>
<dbReference type="AlphaFoldDB" id="A0A1G4JYU2"/>
<sequence length="275" mass="29794">MASFLNQHAVADFASRLRPQQVSNGLFFGPLYSLSQHEYLVANNIRFLISVNLATVRVAQYFEALPNKEAFVWVNFDANFKEDATSAAYVAHNSTALSQLVRNLTQAPDTRGFGFTSQLVVTPQPDISSLLYNDLSMYTHNIIAATGTTKFSAFNDLLTLFKASGAGNVLVLSSDGNDAEMCALVASHLVKDNASISMQGAVNYLISLRPTLSEPADANALLQFEQHLRSTDAFTPRDSTCVAPKRRTSSASSSSTPTSLMGNSKKQAVRTAPQD</sequence>
<dbReference type="EMBL" id="LT598467">
    <property type="protein sequence ID" value="SCU96258.1"/>
    <property type="molecule type" value="Genomic_DNA"/>
</dbReference>
<reference evidence="3" key="1">
    <citation type="submission" date="2016-03" db="EMBL/GenBank/DDBJ databases">
        <authorList>
            <person name="Devillers H."/>
        </authorList>
    </citation>
    <scope>NUCLEOTIDE SEQUENCE [LARGE SCALE GENOMIC DNA]</scope>
</reference>
<accession>A0A1G4JYU2</accession>
<evidence type="ECO:0000256" key="1">
    <source>
        <dbReference type="SAM" id="MobiDB-lite"/>
    </source>
</evidence>
<organism evidence="2 3">
    <name type="scientific">Lachancea mirantina</name>
    <dbReference type="NCBI Taxonomy" id="1230905"/>
    <lineage>
        <taxon>Eukaryota</taxon>
        <taxon>Fungi</taxon>
        <taxon>Dikarya</taxon>
        <taxon>Ascomycota</taxon>
        <taxon>Saccharomycotina</taxon>
        <taxon>Saccharomycetes</taxon>
        <taxon>Saccharomycetales</taxon>
        <taxon>Saccharomycetaceae</taxon>
        <taxon>Lachancea</taxon>
    </lineage>
</organism>
<gene>
    <name evidence="2" type="ORF">LAMI_0F05864G</name>
</gene>
<keyword evidence="3" id="KW-1185">Reference proteome</keyword>
<evidence type="ECO:0000313" key="2">
    <source>
        <dbReference type="EMBL" id="SCU96258.1"/>
    </source>
</evidence>
<feature type="region of interest" description="Disordered" evidence="1">
    <location>
        <begin position="235"/>
        <end position="275"/>
    </location>
</feature>
<protein>
    <submittedName>
        <fullName evidence="2">LAMI_0F05864g1_1</fullName>
    </submittedName>
</protein>
<evidence type="ECO:0000313" key="3">
    <source>
        <dbReference type="Proteomes" id="UP000191024"/>
    </source>
</evidence>
<feature type="compositionally biased region" description="Low complexity" evidence="1">
    <location>
        <begin position="249"/>
        <end position="259"/>
    </location>
</feature>